<accession>A0A5Q0HET0</accession>
<evidence type="ECO:0000256" key="4">
    <source>
        <dbReference type="ARBA" id="ARBA00022989"/>
    </source>
</evidence>
<name>A0A5Q0HET0_SACSY</name>
<feature type="transmembrane region" description="Helical" evidence="7">
    <location>
        <begin position="57"/>
        <end position="80"/>
    </location>
</feature>
<feature type="transmembrane region" description="Helical" evidence="7">
    <location>
        <begin position="31"/>
        <end position="48"/>
    </location>
</feature>
<keyword evidence="4 7" id="KW-1133">Transmembrane helix</keyword>
<dbReference type="AlphaFoldDB" id="A0A5Q0HET0"/>
<keyword evidence="3 7" id="KW-0812">Transmembrane</keyword>
<evidence type="ECO:0000256" key="5">
    <source>
        <dbReference type="ARBA" id="ARBA00023136"/>
    </source>
</evidence>
<evidence type="ECO:0000256" key="7">
    <source>
        <dbReference type="SAM" id="Phobius"/>
    </source>
</evidence>
<feature type="domain" description="EamA" evidence="8">
    <location>
        <begin position="141"/>
        <end position="272"/>
    </location>
</feature>
<dbReference type="Pfam" id="PF00892">
    <property type="entry name" value="EamA"/>
    <property type="match status" value="2"/>
</dbReference>
<evidence type="ECO:0000313" key="10">
    <source>
        <dbReference type="Proteomes" id="UP000325787"/>
    </source>
</evidence>
<evidence type="ECO:0000256" key="3">
    <source>
        <dbReference type="ARBA" id="ARBA00022692"/>
    </source>
</evidence>
<organism evidence="9 10">
    <name type="scientific">Saccharothrix syringae</name>
    <name type="common">Nocardiopsis syringae</name>
    <dbReference type="NCBI Taxonomy" id="103733"/>
    <lineage>
        <taxon>Bacteria</taxon>
        <taxon>Bacillati</taxon>
        <taxon>Actinomycetota</taxon>
        <taxon>Actinomycetes</taxon>
        <taxon>Pseudonocardiales</taxon>
        <taxon>Pseudonocardiaceae</taxon>
        <taxon>Saccharothrix</taxon>
    </lineage>
</organism>
<dbReference type="EMBL" id="CP034550">
    <property type="protein sequence ID" value="QFZ24671.1"/>
    <property type="molecule type" value="Genomic_DNA"/>
</dbReference>
<keyword evidence="10" id="KW-1185">Reference proteome</keyword>
<keyword evidence="5 7" id="KW-0472">Membrane</keyword>
<dbReference type="Gene3D" id="1.10.3730.20">
    <property type="match status" value="1"/>
</dbReference>
<reference evidence="10" key="1">
    <citation type="journal article" date="2021" name="Curr. Microbiol.">
        <title>Complete genome of nocamycin-producing strain Saccharothrix syringae NRRL B-16468 reveals the biosynthetic potential for secondary metabolites.</title>
        <authorList>
            <person name="Mo X."/>
            <person name="Yang S."/>
        </authorList>
    </citation>
    <scope>NUCLEOTIDE SEQUENCE [LARGE SCALE GENOMIC DNA]</scope>
    <source>
        <strain evidence="10">ATCC 51364 / DSM 43886 / JCM 6844 / KCTC 9398 / NBRC 14523 / NRRL B-16468 / INA 2240</strain>
    </source>
</reference>
<proteinExistence type="inferred from homology"/>
<dbReference type="GO" id="GO:0016020">
    <property type="term" value="C:membrane"/>
    <property type="evidence" value="ECO:0007669"/>
    <property type="project" value="UniProtKB-SubCell"/>
</dbReference>
<evidence type="ECO:0000256" key="2">
    <source>
        <dbReference type="ARBA" id="ARBA00007362"/>
    </source>
</evidence>
<feature type="transmembrane region" description="Helical" evidence="7">
    <location>
        <begin position="171"/>
        <end position="189"/>
    </location>
</feature>
<evidence type="ECO:0000256" key="1">
    <source>
        <dbReference type="ARBA" id="ARBA00004141"/>
    </source>
</evidence>
<dbReference type="OrthoDB" id="5430053at2"/>
<dbReference type="PANTHER" id="PTHR32322">
    <property type="entry name" value="INNER MEMBRANE TRANSPORTER"/>
    <property type="match status" value="1"/>
</dbReference>
<dbReference type="Proteomes" id="UP000325787">
    <property type="component" value="Chromosome"/>
</dbReference>
<evidence type="ECO:0000259" key="8">
    <source>
        <dbReference type="Pfam" id="PF00892"/>
    </source>
</evidence>
<feature type="transmembrane region" description="Helical" evidence="7">
    <location>
        <begin position="201"/>
        <end position="222"/>
    </location>
</feature>
<evidence type="ECO:0000313" key="9">
    <source>
        <dbReference type="EMBL" id="QFZ24671.1"/>
    </source>
</evidence>
<evidence type="ECO:0000256" key="6">
    <source>
        <dbReference type="SAM" id="MobiDB-lite"/>
    </source>
</evidence>
<gene>
    <name evidence="9" type="ORF">EKG83_33890</name>
</gene>
<dbReference type="InterPro" id="IPR050638">
    <property type="entry name" value="AA-Vitamin_Transporters"/>
</dbReference>
<comment type="similarity">
    <text evidence="2">Belongs to the EamA transporter family.</text>
</comment>
<feature type="transmembrane region" description="Helical" evidence="7">
    <location>
        <begin position="229"/>
        <end position="251"/>
    </location>
</feature>
<feature type="domain" description="EamA" evidence="8">
    <location>
        <begin position="2"/>
        <end position="130"/>
    </location>
</feature>
<comment type="subcellular location">
    <subcellularLocation>
        <location evidence="1">Membrane</location>
        <topology evidence="1">Multi-pass membrane protein</topology>
    </subcellularLocation>
</comment>
<dbReference type="InterPro" id="IPR037185">
    <property type="entry name" value="EmrE-like"/>
</dbReference>
<feature type="transmembrane region" description="Helical" evidence="7">
    <location>
        <begin position="257"/>
        <end position="274"/>
    </location>
</feature>
<feature type="region of interest" description="Disordered" evidence="6">
    <location>
        <begin position="278"/>
        <end position="353"/>
    </location>
</feature>
<dbReference type="SUPFAM" id="SSF103481">
    <property type="entry name" value="Multidrug resistance efflux transporter EmrE"/>
    <property type="match status" value="2"/>
</dbReference>
<feature type="compositionally biased region" description="Polar residues" evidence="6">
    <location>
        <begin position="284"/>
        <end position="294"/>
    </location>
</feature>
<sequence>MRWALITAIAPVAWGATYYVTHHFLPADHPLWGAVLRALPAGLLLLLLRRELPRGPWWWRSAVLGTLNTGAFFALVYLAAQLLPTSLASTIMATSPVVMIALAWPLLGERPRARAVLGAAAGVFGVVLVFASGVGPANPVGVLASVAAMAMSTFGHVLTKRWGAGSDVLSVTSWQLVAGGLVLVVPAIAVEGAPPALTWRALLGFAFVSVVGTALAFAAWFAGLRHLEAGAVGLIGLLNPVTGVLLGVALAGERLTGHQLLGLALVLSGVVLGQRRTGARPSARLSTSPGTSPSARLRARLSAGPGIHPTPSPNPRLSARPAAPGRTPRPDRPRSAPPSAATPAAPVPPSPPA</sequence>
<dbReference type="KEGG" id="ssyi:EKG83_33890"/>
<protein>
    <submittedName>
        <fullName evidence="9">EamA family transporter</fullName>
    </submittedName>
</protein>
<dbReference type="InterPro" id="IPR000620">
    <property type="entry name" value="EamA_dom"/>
</dbReference>
<feature type="transmembrane region" description="Helical" evidence="7">
    <location>
        <begin position="115"/>
        <end position="134"/>
    </location>
</feature>
<feature type="transmembrane region" description="Helical" evidence="7">
    <location>
        <begin position="140"/>
        <end position="159"/>
    </location>
</feature>
<dbReference type="PANTHER" id="PTHR32322:SF2">
    <property type="entry name" value="EAMA DOMAIN-CONTAINING PROTEIN"/>
    <property type="match status" value="1"/>
</dbReference>
<feature type="transmembrane region" description="Helical" evidence="7">
    <location>
        <begin position="86"/>
        <end position="108"/>
    </location>
</feature>